<evidence type="ECO:0000259" key="1">
    <source>
        <dbReference type="Pfam" id="PF04965"/>
    </source>
</evidence>
<proteinExistence type="predicted"/>
<dbReference type="SUPFAM" id="SSF160719">
    <property type="entry name" value="gpW/gp25-like"/>
    <property type="match status" value="1"/>
</dbReference>
<feature type="domain" description="IraD/Gp25-like" evidence="1">
    <location>
        <begin position="36"/>
        <end position="127"/>
    </location>
</feature>
<dbReference type="EMBL" id="OCMY01000002">
    <property type="protein sequence ID" value="SOD59676.1"/>
    <property type="molecule type" value="Genomic_DNA"/>
</dbReference>
<dbReference type="Pfam" id="PF04965">
    <property type="entry name" value="GPW_gp25"/>
    <property type="match status" value="1"/>
</dbReference>
<gene>
    <name evidence="2" type="ORF">SAMN06273570_4377</name>
</gene>
<reference evidence="3" key="1">
    <citation type="submission" date="2017-09" db="EMBL/GenBank/DDBJ databases">
        <authorList>
            <person name="Varghese N."/>
            <person name="Submissions S."/>
        </authorList>
    </citation>
    <scope>NUCLEOTIDE SEQUENCE [LARGE SCALE GENOMIC DNA]</scope>
    <source>
        <strain evidence="3">JKS000234</strain>
    </source>
</reference>
<evidence type="ECO:0000313" key="2">
    <source>
        <dbReference type="EMBL" id="SOD59676.1"/>
    </source>
</evidence>
<keyword evidence="3" id="KW-1185">Reference proteome</keyword>
<dbReference type="Proteomes" id="UP000219271">
    <property type="component" value="Unassembled WGS sequence"/>
</dbReference>
<dbReference type="InterPro" id="IPR007048">
    <property type="entry name" value="IraD/Gp25-like"/>
</dbReference>
<dbReference type="AlphaFoldDB" id="A0A286DM03"/>
<sequence>MGSYFLNEHHMKVSQPFLFDKLSSKTSRSFWRGALVRDVELLLNDAARSGQLHLDNYPWCKNSVLNFGLPSLSRQLPVNADALTIAHHIHSIIVLFEPRIDPRSIKVTPVVEKRQALVLALLFDINGWSVIPELQAPISLRIALDYSCGAVSII</sequence>
<protein>
    <submittedName>
        <fullName evidence="2">Type VI secretion system protein ImpF</fullName>
    </submittedName>
</protein>
<organism evidence="2 3">
    <name type="scientific">Candidatus Pantoea floridensis</name>
    <dbReference type="NCBI Taxonomy" id="1938870"/>
    <lineage>
        <taxon>Bacteria</taxon>
        <taxon>Pseudomonadati</taxon>
        <taxon>Pseudomonadota</taxon>
        <taxon>Gammaproteobacteria</taxon>
        <taxon>Enterobacterales</taxon>
        <taxon>Erwiniaceae</taxon>
        <taxon>Pantoea</taxon>
    </lineage>
</organism>
<accession>A0A286DM03</accession>
<dbReference type="PANTHER" id="PTHR38595">
    <property type="entry name" value="CYTOPLASMIC PROTEIN-RELATED"/>
    <property type="match status" value="1"/>
</dbReference>
<dbReference type="InterPro" id="IPR053176">
    <property type="entry name" value="T6SS_TssE1-like"/>
</dbReference>
<dbReference type="PANTHER" id="PTHR38595:SF1">
    <property type="entry name" value="TYPE VI SECRETION SYSTEM COMPONENT TSSE1"/>
    <property type="match status" value="1"/>
</dbReference>
<name>A0A286DM03_9GAMM</name>
<evidence type="ECO:0000313" key="3">
    <source>
        <dbReference type="Proteomes" id="UP000219271"/>
    </source>
</evidence>